<proteinExistence type="predicted"/>
<dbReference type="EMBL" id="BGPR01000458">
    <property type="protein sequence ID" value="GBM21396.1"/>
    <property type="molecule type" value="Genomic_DNA"/>
</dbReference>
<dbReference type="Proteomes" id="UP000499080">
    <property type="component" value="Unassembled WGS sequence"/>
</dbReference>
<gene>
    <name evidence="1" type="ORF">AVEN_264830_1</name>
</gene>
<reference evidence="1 2" key="1">
    <citation type="journal article" date="2019" name="Sci. Rep.">
        <title>Orb-weaving spider Araneus ventricosus genome elucidates the spidroin gene catalogue.</title>
        <authorList>
            <person name="Kono N."/>
            <person name="Nakamura H."/>
            <person name="Ohtoshi R."/>
            <person name="Moran D.A.P."/>
            <person name="Shinohara A."/>
            <person name="Yoshida Y."/>
            <person name="Fujiwara M."/>
            <person name="Mori M."/>
            <person name="Tomita M."/>
            <person name="Arakawa K."/>
        </authorList>
    </citation>
    <scope>NUCLEOTIDE SEQUENCE [LARGE SCALE GENOMIC DNA]</scope>
</reference>
<sequence>MSEKSRLYPSSLLKQNGITTARKPKCAFSPQVIVFLGSSENTEMSHARLTRKPERASFLKKCDASPSGLSAKLPRTVAQTIQHRLKLLLEEESLLVRTWA</sequence>
<name>A0A4Y2DZD3_ARAVE</name>
<organism evidence="1 2">
    <name type="scientific">Araneus ventricosus</name>
    <name type="common">Orbweaver spider</name>
    <name type="synonym">Epeira ventricosa</name>
    <dbReference type="NCBI Taxonomy" id="182803"/>
    <lineage>
        <taxon>Eukaryota</taxon>
        <taxon>Metazoa</taxon>
        <taxon>Ecdysozoa</taxon>
        <taxon>Arthropoda</taxon>
        <taxon>Chelicerata</taxon>
        <taxon>Arachnida</taxon>
        <taxon>Araneae</taxon>
        <taxon>Araneomorphae</taxon>
        <taxon>Entelegynae</taxon>
        <taxon>Araneoidea</taxon>
        <taxon>Araneidae</taxon>
        <taxon>Araneus</taxon>
    </lineage>
</organism>
<evidence type="ECO:0000313" key="1">
    <source>
        <dbReference type="EMBL" id="GBM21396.1"/>
    </source>
</evidence>
<comment type="caution">
    <text evidence="1">The sequence shown here is derived from an EMBL/GenBank/DDBJ whole genome shotgun (WGS) entry which is preliminary data.</text>
</comment>
<protein>
    <submittedName>
        <fullName evidence="1">Uncharacterized protein</fullName>
    </submittedName>
</protein>
<evidence type="ECO:0000313" key="2">
    <source>
        <dbReference type="Proteomes" id="UP000499080"/>
    </source>
</evidence>
<accession>A0A4Y2DZD3</accession>
<keyword evidence="2" id="KW-1185">Reference proteome</keyword>
<dbReference type="AlphaFoldDB" id="A0A4Y2DZD3"/>